<evidence type="ECO:0000256" key="7">
    <source>
        <dbReference type="ARBA" id="ARBA00023242"/>
    </source>
</evidence>
<evidence type="ECO:0000256" key="4">
    <source>
        <dbReference type="ARBA" id="ARBA00022664"/>
    </source>
</evidence>
<dbReference type="GO" id="GO:0031124">
    <property type="term" value="P:mRNA 3'-end processing"/>
    <property type="evidence" value="ECO:0007669"/>
    <property type="project" value="UniProtKB-ARBA"/>
</dbReference>
<feature type="compositionally biased region" description="Pro residues" evidence="10">
    <location>
        <begin position="160"/>
        <end position="176"/>
    </location>
</feature>
<dbReference type="EMBL" id="JABELV010000015">
    <property type="protein sequence ID" value="KAG7570936.1"/>
    <property type="molecule type" value="Genomic_DNA"/>
</dbReference>
<dbReference type="EC" id="3.1.3.16" evidence="3"/>
<evidence type="ECO:0000256" key="8">
    <source>
        <dbReference type="ARBA" id="ARBA00047761"/>
    </source>
</evidence>
<evidence type="ECO:0000256" key="1">
    <source>
        <dbReference type="ARBA" id="ARBA00004123"/>
    </source>
</evidence>
<comment type="similarity">
    <text evidence="2">Belongs to the SSU72 phosphatase family.</text>
</comment>
<keyword evidence="6" id="KW-0904">Protein phosphatase</keyword>
<dbReference type="InterPro" id="IPR006811">
    <property type="entry name" value="RNA_pol_II_suA"/>
</dbReference>
<dbReference type="GO" id="GO:0008420">
    <property type="term" value="F:RNA polymerase II CTD heptapeptide repeat phosphatase activity"/>
    <property type="evidence" value="ECO:0007669"/>
    <property type="project" value="UniProtKB-ARBA"/>
</dbReference>
<protein>
    <recommendedName>
        <fullName evidence="3">protein-serine/threonine phosphatase</fullName>
        <ecNumber evidence="3">3.1.3.16</ecNumber>
    </recommendedName>
</protein>
<dbReference type="Proteomes" id="UP000812966">
    <property type="component" value="Unassembled WGS sequence"/>
</dbReference>
<keyword evidence="7" id="KW-0539">Nucleus</keyword>
<sequence length="460" mass="48605">MNGQNWYGQGSPAQGMSYPPNGQGNGAGRSRPPLPPQEMGFRSNPGGPTMGMNAGPPAGQGYGPREGNQMDGGLGMGYGGYNNNNNNIGGGPSMPPTNFRPGPSNLPPRPAYGTPPQNQQQQQSSYMNSPVPGPSNPNLYNTNTSLPIRPADPRLNVNTPTPPIPVRPPFGTPPISNPNLNFNSNLPPQPPSFGAGGGTPQQSIPLPRPTLPVPGRSDSDPRLAGLSGAAGTIPPPPSTIPTANTNTAVTSTATTTAAGSGETTAGIKNRPLFCVVCASNNNRSMEAHKVLAQANHRVISSGTGSAVRLPGAAIDEPNIYGFGTPYDTMYKDLEGKDGRLYSANGILQMLDRNRQIKAAPEKWHEAKDVMADVVITCEERCYDSVCEDLLNRGGKANRPIHVINVEIKDNHEEARQAGKAILVLARAIEEAGDLDEEMEGILERQQEGYPHVLLHTVAFV</sequence>
<evidence type="ECO:0000256" key="10">
    <source>
        <dbReference type="SAM" id="MobiDB-lite"/>
    </source>
</evidence>
<evidence type="ECO:0000256" key="3">
    <source>
        <dbReference type="ARBA" id="ARBA00013081"/>
    </source>
</evidence>
<name>A0A8K0JQ69_9TREE</name>
<keyword evidence="4" id="KW-0507">mRNA processing</keyword>
<dbReference type="GO" id="GO:0005847">
    <property type="term" value="C:mRNA cleavage and polyadenylation specificity factor complex"/>
    <property type="evidence" value="ECO:0007669"/>
    <property type="project" value="UniProtKB-ARBA"/>
</dbReference>
<gene>
    <name evidence="11" type="ORF">FFLO_01134</name>
</gene>
<dbReference type="Pfam" id="PF04722">
    <property type="entry name" value="Ssu72"/>
    <property type="match status" value="1"/>
</dbReference>
<evidence type="ECO:0000256" key="2">
    <source>
        <dbReference type="ARBA" id="ARBA00008978"/>
    </source>
</evidence>
<comment type="subcellular location">
    <subcellularLocation>
        <location evidence="1">Nucleus</location>
    </subcellularLocation>
</comment>
<evidence type="ECO:0000256" key="5">
    <source>
        <dbReference type="ARBA" id="ARBA00022801"/>
    </source>
</evidence>
<proteinExistence type="inferred from homology"/>
<organism evidence="11 12">
    <name type="scientific">Filobasidium floriforme</name>
    <dbReference type="NCBI Taxonomy" id="5210"/>
    <lineage>
        <taxon>Eukaryota</taxon>
        <taxon>Fungi</taxon>
        <taxon>Dikarya</taxon>
        <taxon>Basidiomycota</taxon>
        <taxon>Agaricomycotina</taxon>
        <taxon>Tremellomycetes</taxon>
        <taxon>Filobasidiales</taxon>
        <taxon>Filobasidiaceae</taxon>
        <taxon>Filobasidium</taxon>
    </lineage>
</organism>
<evidence type="ECO:0000256" key="9">
    <source>
        <dbReference type="ARBA" id="ARBA00048336"/>
    </source>
</evidence>
<dbReference type="AlphaFoldDB" id="A0A8K0JQ69"/>
<evidence type="ECO:0000256" key="6">
    <source>
        <dbReference type="ARBA" id="ARBA00022912"/>
    </source>
</evidence>
<feature type="compositionally biased region" description="Low complexity" evidence="10">
    <location>
        <begin position="177"/>
        <end position="186"/>
    </location>
</feature>
<feature type="compositionally biased region" description="Polar residues" evidence="10">
    <location>
        <begin position="136"/>
        <end position="146"/>
    </location>
</feature>
<accession>A0A8K0JQ69</accession>
<feature type="compositionally biased region" description="Gly residues" evidence="10">
    <location>
        <begin position="58"/>
        <end position="80"/>
    </location>
</feature>
<feature type="compositionally biased region" description="Polar residues" evidence="10">
    <location>
        <begin position="1"/>
        <end position="14"/>
    </location>
</feature>
<comment type="catalytic activity">
    <reaction evidence="9">
        <text>O-phospho-L-threonyl-[protein] + H2O = L-threonyl-[protein] + phosphate</text>
        <dbReference type="Rhea" id="RHEA:47004"/>
        <dbReference type="Rhea" id="RHEA-COMP:11060"/>
        <dbReference type="Rhea" id="RHEA-COMP:11605"/>
        <dbReference type="ChEBI" id="CHEBI:15377"/>
        <dbReference type="ChEBI" id="CHEBI:30013"/>
        <dbReference type="ChEBI" id="CHEBI:43474"/>
        <dbReference type="ChEBI" id="CHEBI:61977"/>
        <dbReference type="EC" id="3.1.3.16"/>
    </reaction>
</comment>
<dbReference type="FunFam" id="3.40.50.2300:FF:000039">
    <property type="entry name" value="RNA polymerase II subunit A C-terminal domain phosphatase"/>
    <property type="match status" value="1"/>
</dbReference>
<comment type="catalytic activity">
    <reaction evidence="8">
        <text>O-phospho-L-seryl-[protein] + H2O = L-seryl-[protein] + phosphate</text>
        <dbReference type="Rhea" id="RHEA:20629"/>
        <dbReference type="Rhea" id="RHEA-COMP:9863"/>
        <dbReference type="Rhea" id="RHEA-COMP:11604"/>
        <dbReference type="ChEBI" id="CHEBI:15377"/>
        <dbReference type="ChEBI" id="CHEBI:29999"/>
        <dbReference type="ChEBI" id="CHEBI:43474"/>
        <dbReference type="ChEBI" id="CHEBI:83421"/>
        <dbReference type="EC" id="3.1.3.16"/>
    </reaction>
</comment>
<dbReference type="Gene3D" id="3.40.50.2300">
    <property type="match status" value="2"/>
</dbReference>
<evidence type="ECO:0000313" key="12">
    <source>
        <dbReference type="Proteomes" id="UP000812966"/>
    </source>
</evidence>
<keyword evidence="12" id="KW-1185">Reference proteome</keyword>
<evidence type="ECO:0000313" key="11">
    <source>
        <dbReference type="EMBL" id="KAG7570936.1"/>
    </source>
</evidence>
<feature type="region of interest" description="Disordered" evidence="10">
    <location>
        <begin position="1"/>
        <end position="243"/>
    </location>
</feature>
<comment type="caution">
    <text evidence="11">The sequence shown here is derived from an EMBL/GenBank/DDBJ whole genome shotgun (WGS) entry which is preliminary data.</text>
</comment>
<reference evidence="11" key="1">
    <citation type="submission" date="2020-04" db="EMBL/GenBank/DDBJ databases">
        <title>Analysis of mating type loci in Filobasidium floriforme.</title>
        <authorList>
            <person name="Nowrousian M."/>
        </authorList>
    </citation>
    <scope>NUCLEOTIDE SEQUENCE</scope>
    <source>
        <strain evidence="11">CBS 6242</strain>
    </source>
</reference>
<keyword evidence="5" id="KW-0378">Hydrolase</keyword>
<dbReference type="PANTHER" id="PTHR20383">
    <property type="entry name" value="RNA POLYMERASE II SUBUNIT A C-TERMINAL DOMAIN PHOSPHATASE"/>
    <property type="match status" value="1"/>
</dbReference>